<dbReference type="Proteomes" id="UP000557872">
    <property type="component" value="Unassembled WGS sequence"/>
</dbReference>
<evidence type="ECO:0000256" key="4">
    <source>
        <dbReference type="ARBA" id="ARBA00022692"/>
    </source>
</evidence>
<dbReference type="InterPro" id="IPR050790">
    <property type="entry name" value="ExbB/TolQ_transport"/>
</dbReference>
<evidence type="ECO:0000256" key="6">
    <source>
        <dbReference type="ARBA" id="ARBA00022989"/>
    </source>
</evidence>
<dbReference type="PANTHER" id="PTHR30625:SF15">
    <property type="entry name" value="BIOPOLYMER TRANSPORT PROTEIN EXBB"/>
    <property type="match status" value="1"/>
</dbReference>
<evidence type="ECO:0000259" key="11">
    <source>
        <dbReference type="Pfam" id="PF01618"/>
    </source>
</evidence>
<dbReference type="RefSeq" id="WP_178931350.1">
    <property type="nucleotide sequence ID" value="NZ_JACBAZ010000001.1"/>
</dbReference>
<evidence type="ECO:0000313" key="13">
    <source>
        <dbReference type="Proteomes" id="UP000557872"/>
    </source>
</evidence>
<keyword evidence="13" id="KW-1185">Reference proteome</keyword>
<keyword evidence="6 10" id="KW-1133">Transmembrane helix</keyword>
<evidence type="ECO:0000256" key="5">
    <source>
        <dbReference type="ARBA" id="ARBA00022927"/>
    </source>
</evidence>
<feature type="domain" description="MotA/TolQ/ExbB proton channel" evidence="11">
    <location>
        <begin position="72"/>
        <end position="160"/>
    </location>
</feature>
<dbReference type="AlphaFoldDB" id="A0A851GI90"/>
<comment type="subcellular location">
    <subcellularLocation>
        <location evidence="1">Cell membrane</location>
        <topology evidence="1">Multi-pass membrane protein</topology>
    </subcellularLocation>
    <subcellularLocation>
        <location evidence="8">Membrane</location>
        <topology evidence="8">Multi-pass membrane protein</topology>
    </subcellularLocation>
</comment>
<keyword evidence="7 10" id="KW-0472">Membrane</keyword>
<dbReference type="InterPro" id="IPR002898">
    <property type="entry name" value="MotA_ExbB_proton_chnl"/>
</dbReference>
<organism evidence="12 13">
    <name type="scientific">Oceaniferula marina</name>
    <dbReference type="NCBI Taxonomy" id="2748318"/>
    <lineage>
        <taxon>Bacteria</taxon>
        <taxon>Pseudomonadati</taxon>
        <taxon>Verrucomicrobiota</taxon>
        <taxon>Verrucomicrobiia</taxon>
        <taxon>Verrucomicrobiales</taxon>
        <taxon>Verrucomicrobiaceae</taxon>
        <taxon>Oceaniferula</taxon>
    </lineage>
</organism>
<feature type="transmembrane region" description="Helical" evidence="10">
    <location>
        <begin position="81"/>
        <end position="107"/>
    </location>
</feature>
<proteinExistence type="inferred from homology"/>
<feature type="region of interest" description="Disordered" evidence="9">
    <location>
        <begin position="168"/>
        <end position="187"/>
    </location>
</feature>
<dbReference type="EMBL" id="JACBAZ010000001">
    <property type="protein sequence ID" value="NWK54847.1"/>
    <property type="molecule type" value="Genomic_DNA"/>
</dbReference>
<gene>
    <name evidence="12" type="ORF">HW115_04455</name>
</gene>
<evidence type="ECO:0000256" key="7">
    <source>
        <dbReference type="ARBA" id="ARBA00023136"/>
    </source>
</evidence>
<reference evidence="12 13" key="1">
    <citation type="submission" date="2020-07" db="EMBL/GenBank/DDBJ databases">
        <title>Roseicoccus Jingziensis gen. nov., sp. nov., isolated from coastal seawater.</title>
        <authorList>
            <person name="Feng X."/>
        </authorList>
    </citation>
    <scope>NUCLEOTIDE SEQUENCE [LARGE SCALE GENOMIC DNA]</scope>
    <source>
        <strain evidence="12 13">N1E253</strain>
    </source>
</reference>
<feature type="transmembrane region" description="Helical" evidence="10">
    <location>
        <begin position="15"/>
        <end position="37"/>
    </location>
</feature>
<keyword evidence="5 8" id="KW-0653">Protein transport</keyword>
<comment type="similarity">
    <text evidence="8">Belongs to the exbB/tolQ family.</text>
</comment>
<keyword evidence="4 10" id="KW-0812">Transmembrane</keyword>
<dbReference type="GO" id="GO:0017038">
    <property type="term" value="P:protein import"/>
    <property type="evidence" value="ECO:0007669"/>
    <property type="project" value="TreeGrafter"/>
</dbReference>
<keyword evidence="2 8" id="KW-0813">Transport</keyword>
<feature type="transmembrane region" description="Helical" evidence="10">
    <location>
        <begin position="127"/>
        <end position="148"/>
    </location>
</feature>
<comment type="caution">
    <text evidence="12">The sequence shown here is derived from an EMBL/GenBank/DDBJ whole genome shotgun (WGS) entry which is preliminary data.</text>
</comment>
<keyword evidence="3" id="KW-1003">Cell membrane</keyword>
<dbReference type="PANTHER" id="PTHR30625">
    <property type="entry name" value="PROTEIN TOLQ"/>
    <property type="match status" value="1"/>
</dbReference>
<evidence type="ECO:0000256" key="8">
    <source>
        <dbReference type="RuleBase" id="RU004057"/>
    </source>
</evidence>
<sequence length="187" mass="20001">MLTELQNVLNQGGAVLWGLLLLGVGLYSMLAATWFGLWQVKKEVRVELFTRQEGEGNRSLVRKFAIFELDRLAWVERRLPFIGVLAGAAPLAGLLGTVSGMLVTFSGLATASEAQPIDRISVGISEALITTQAGLLIAIPAAFLLALLRSQTQSTHAQLQQHLHQSLAASPNHSGCSVPPPQPALSE</sequence>
<name>A0A851GI90_9BACT</name>
<feature type="compositionally biased region" description="Pro residues" evidence="9">
    <location>
        <begin position="178"/>
        <end position="187"/>
    </location>
</feature>
<evidence type="ECO:0000256" key="10">
    <source>
        <dbReference type="SAM" id="Phobius"/>
    </source>
</evidence>
<evidence type="ECO:0000256" key="3">
    <source>
        <dbReference type="ARBA" id="ARBA00022475"/>
    </source>
</evidence>
<accession>A0A851GI90</accession>
<dbReference type="Pfam" id="PF01618">
    <property type="entry name" value="MotA_ExbB"/>
    <property type="match status" value="1"/>
</dbReference>
<protein>
    <submittedName>
        <fullName evidence="12">MotA/TolQ/ExbB proton channel family protein</fullName>
    </submittedName>
</protein>
<evidence type="ECO:0000256" key="2">
    <source>
        <dbReference type="ARBA" id="ARBA00022448"/>
    </source>
</evidence>
<dbReference type="GO" id="GO:0005886">
    <property type="term" value="C:plasma membrane"/>
    <property type="evidence" value="ECO:0007669"/>
    <property type="project" value="UniProtKB-SubCell"/>
</dbReference>
<evidence type="ECO:0000313" key="12">
    <source>
        <dbReference type="EMBL" id="NWK54847.1"/>
    </source>
</evidence>
<evidence type="ECO:0000256" key="1">
    <source>
        <dbReference type="ARBA" id="ARBA00004651"/>
    </source>
</evidence>
<evidence type="ECO:0000256" key="9">
    <source>
        <dbReference type="SAM" id="MobiDB-lite"/>
    </source>
</evidence>